<gene>
    <name evidence="2" type="ORF">GCM10011494_34220</name>
</gene>
<reference evidence="2" key="1">
    <citation type="journal article" date="2014" name="Int. J. Syst. Evol. Microbiol.">
        <title>Complete genome sequence of Corynebacterium casei LMG S-19264T (=DSM 44701T), isolated from a smear-ripened cheese.</title>
        <authorList>
            <consortium name="US DOE Joint Genome Institute (JGI-PGF)"/>
            <person name="Walter F."/>
            <person name="Albersmeier A."/>
            <person name="Kalinowski J."/>
            <person name="Ruckert C."/>
        </authorList>
    </citation>
    <scope>NUCLEOTIDE SEQUENCE</scope>
    <source>
        <strain evidence="2">CGMCC 1.15095</strain>
    </source>
</reference>
<comment type="caution">
    <text evidence="2">The sequence shown here is derived from an EMBL/GenBank/DDBJ whole genome shotgun (WGS) entry which is preliminary data.</text>
</comment>
<evidence type="ECO:0000313" key="3">
    <source>
        <dbReference type="Proteomes" id="UP000608154"/>
    </source>
</evidence>
<reference evidence="2" key="2">
    <citation type="submission" date="2020-09" db="EMBL/GenBank/DDBJ databases">
        <authorList>
            <person name="Sun Q."/>
            <person name="Zhou Y."/>
        </authorList>
    </citation>
    <scope>NUCLEOTIDE SEQUENCE</scope>
    <source>
        <strain evidence="2">CGMCC 1.15095</strain>
    </source>
</reference>
<dbReference type="Proteomes" id="UP000608154">
    <property type="component" value="Unassembled WGS sequence"/>
</dbReference>
<dbReference type="EMBL" id="BMHK01000034">
    <property type="protein sequence ID" value="GGC12557.1"/>
    <property type="molecule type" value="Genomic_DNA"/>
</dbReference>
<name>A0A916TVD4_9SPHN</name>
<evidence type="ECO:0000259" key="1">
    <source>
        <dbReference type="Pfam" id="PF04471"/>
    </source>
</evidence>
<protein>
    <recommendedName>
        <fullName evidence="1">Restriction endonuclease type IV Mrr domain-containing protein</fullName>
    </recommendedName>
</protein>
<keyword evidence="3" id="KW-1185">Reference proteome</keyword>
<dbReference type="GO" id="GO:0003677">
    <property type="term" value="F:DNA binding"/>
    <property type="evidence" value="ECO:0007669"/>
    <property type="project" value="InterPro"/>
</dbReference>
<sequence length="229" mass="25959">MADVPDWRIYERVAVCFEIDAIGMDVSVTPNARLLGSISGVKRQIDVLVDARWEEGIERRIIYDAKRRKRKVTVQDIEAFEGLMRDVRASRGVLVCASGWTKAAQARAEEKIEIRLLSVEEAEELDHAAVDPCPNCELRSEMTPGVIFWDGQFPLQMGGWVIIFTGKCDVCRSFAFWCWDCGEKVVVPDTETHVCGCESTWFVEMNADEALFIVRMANGEIPLDRRPLQ</sequence>
<organism evidence="2 3">
    <name type="scientific">Novosphingobium endophyticum</name>
    <dbReference type="NCBI Taxonomy" id="1955250"/>
    <lineage>
        <taxon>Bacteria</taxon>
        <taxon>Pseudomonadati</taxon>
        <taxon>Pseudomonadota</taxon>
        <taxon>Alphaproteobacteria</taxon>
        <taxon>Sphingomonadales</taxon>
        <taxon>Sphingomonadaceae</taxon>
        <taxon>Novosphingobium</taxon>
    </lineage>
</organism>
<dbReference type="AlphaFoldDB" id="A0A916TVD4"/>
<proteinExistence type="predicted"/>
<dbReference type="InterPro" id="IPR007560">
    <property type="entry name" value="Restrct_endonuc_IV_Mrr"/>
</dbReference>
<dbReference type="RefSeq" id="WP_188772781.1">
    <property type="nucleotide sequence ID" value="NZ_BMHK01000034.1"/>
</dbReference>
<feature type="domain" description="Restriction endonuclease type IV Mrr" evidence="1">
    <location>
        <begin position="43"/>
        <end position="121"/>
    </location>
</feature>
<dbReference type="InterPro" id="IPR011856">
    <property type="entry name" value="tRNA_endonuc-like_dom_sf"/>
</dbReference>
<dbReference type="SUPFAM" id="SSF52980">
    <property type="entry name" value="Restriction endonuclease-like"/>
    <property type="match status" value="1"/>
</dbReference>
<dbReference type="Pfam" id="PF04471">
    <property type="entry name" value="Mrr_cat"/>
    <property type="match status" value="1"/>
</dbReference>
<dbReference type="GO" id="GO:0009307">
    <property type="term" value="P:DNA restriction-modification system"/>
    <property type="evidence" value="ECO:0007669"/>
    <property type="project" value="InterPro"/>
</dbReference>
<dbReference type="Gene3D" id="3.40.1350.10">
    <property type="match status" value="1"/>
</dbReference>
<dbReference type="GO" id="GO:0004519">
    <property type="term" value="F:endonuclease activity"/>
    <property type="evidence" value="ECO:0007669"/>
    <property type="project" value="InterPro"/>
</dbReference>
<accession>A0A916TVD4</accession>
<dbReference type="InterPro" id="IPR011335">
    <property type="entry name" value="Restrct_endonuc-II-like"/>
</dbReference>
<evidence type="ECO:0000313" key="2">
    <source>
        <dbReference type="EMBL" id="GGC12557.1"/>
    </source>
</evidence>